<sequence>MGLPKEATVDAAGNFVAMLPFFRPHFDNPWYVRKAMTRGGNTYYADPVERPKDYNITGNFSNWSGFTVGTQLGGTTCNNANAKLVLHLPINVTASGKTPFEQALVFSPFQDQPKQLAVIFSTHRYQKLMAQIAQQPADRQLLMPFVKL</sequence>
<protein>
    <submittedName>
        <fullName evidence="1">Uncharacterized protein</fullName>
    </submittedName>
</protein>
<comment type="caution">
    <text evidence="1">The sequence shown here is derived from an EMBL/GenBank/DDBJ whole genome shotgun (WGS) entry which is preliminary data.</text>
</comment>
<evidence type="ECO:0000313" key="1">
    <source>
        <dbReference type="EMBL" id="CAB9519944.1"/>
    </source>
</evidence>
<evidence type="ECO:0000313" key="2">
    <source>
        <dbReference type="Proteomes" id="UP001153069"/>
    </source>
</evidence>
<accession>A0A9N8EIV5</accession>
<dbReference type="EMBL" id="CAICTM010001058">
    <property type="protein sequence ID" value="CAB9519944.1"/>
    <property type="molecule type" value="Genomic_DNA"/>
</dbReference>
<name>A0A9N8EIV5_9STRA</name>
<organism evidence="1 2">
    <name type="scientific">Seminavis robusta</name>
    <dbReference type="NCBI Taxonomy" id="568900"/>
    <lineage>
        <taxon>Eukaryota</taxon>
        <taxon>Sar</taxon>
        <taxon>Stramenopiles</taxon>
        <taxon>Ochrophyta</taxon>
        <taxon>Bacillariophyta</taxon>
        <taxon>Bacillariophyceae</taxon>
        <taxon>Bacillariophycidae</taxon>
        <taxon>Naviculales</taxon>
        <taxon>Naviculaceae</taxon>
        <taxon>Seminavis</taxon>
    </lineage>
</organism>
<proteinExistence type="predicted"/>
<keyword evidence="2" id="KW-1185">Reference proteome</keyword>
<dbReference type="AlphaFoldDB" id="A0A9N8EIV5"/>
<dbReference type="Proteomes" id="UP001153069">
    <property type="component" value="Unassembled WGS sequence"/>
</dbReference>
<reference evidence="1" key="1">
    <citation type="submission" date="2020-06" db="EMBL/GenBank/DDBJ databases">
        <authorList>
            <consortium name="Plant Systems Biology data submission"/>
        </authorList>
    </citation>
    <scope>NUCLEOTIDE SEQUENCE</scope>
    <source>
        <strain evidence="1">D6</strain>
    </source>
</reference>
<gene>
    <name evidence="1" type="ORF">SEMRO_1060_G236650.2</name>
</gene>